<dbReference type="PANTHER" id="PTHR23268">
    <property type="entry name" value="T-CELL RECEPTOR BETA CHAIN"/>
    <property type="match status" value="1"/>
</dbReference>
<dbReference type="PANTHER" id="PTHR23268:SF19">
    <property type="entry name" value="T CELL RECEPTOR BETA VARIABLE 6-2-RELATED"/>
    <property type="match status" value="1"/>
</dbReference>
<keyword evidence="7" id="KW-0732">Signal</keyword>
<feature type="signal peptide" evidence="7">
    <location>
        <begin position="1"/>
        <end position="19"/>
    </location>
</feature>
<evidence type="ECO:0000313" key="8">
    <source>
        <dbReference type="Ensembl" id="ENSCAFP00040009904.1"/>
    </source>
</evidence>
<keyword evidence="1" id="KW-0391">Immunity</keyword>
<dbReference type="Proteomes" id="UP000694542">
    <property type="component" value="Chromosome 16"/>
</dbReference>
<dbReference type="InterPro" id="IPR013783">
    <property type="entry name" value="Ig-like_fold"/>
</dbReference>
<evidence type="ECO:0008006" key="10">
    <source>
        <dbReference type="Google" id="ProtNLM"/>
    </source>
</evidence>
<keyword evidence="4" id="KW-0393">Immunoglobulin domain</keyword>
<organism evidence="8 9">
    <name type="scientific">Canis lupus familiaris</name>
    <name type="common">Dog</name>
    <name type="synonym">Canis familiaris</name>
    <dbReference type="NCBI Taxonomy" id="9615"/>
    <lineage>
        <taxon>Eukaryota</taxon>
        <taxon>Metazoa</taxon>
        <taxon>Chordata</taxon>
        <taxon>Craniata</taxon>
        <taxon>Vertebrata</taxon>
        <taxon>Euteleostomi</taxon>
        <taxon>Mammalia</taxon>
        <taxon>Eutheria</taxon>
        <taxon>Laurasiatheria</taxon>
        <taxon>Carnivora</taxon>
        <taxon>Caniformia</taxon>
        <taxon>Canidae</taxon>
        <taxon>Canis</taxon>
    </lineage>
</organism>
<feature type="chain" id="PRO_5034199292" description="Immunoglobulin V-set domain-containing protein" evidence="7">
    <location>
        <begin position="20"/>
        <end position="143"/>
    </location>
</feature>
<dbReference type="SUPFAM" id="SSF48726">
    <property type="entry name" value="Immunoglobulin"/>
    <property type="match status" value="1"/>
</dbReference>
<keyword evidence="2" id="KW-1015">Disulfide bond</keyword>
<keyword evidence="6" id="KW-1064">Adaptive immunity</keyword>
<dbReference type="Ensembl" id="ENSCAFT00040011427.1">
    <property type="protein sequence ID" value="ENSCAFP00040009904.1"/>
    <property type="gene ID" value="ENSCAFG00040006128.1"/>
</dbReference>
<evidence type="ECO:0000256" key="3">
    <source>
        <dbReference type="ARBA" id="ARBA00023170"/>
    </source>
</evidence>
<keyword evidence="6" id="KW-1279">T cell receptor</keyword>
<evidence type="ECO:0000313" key="9">
    <source>
        <dbReference type="Proteomes" id="UP000694542"/>
    </source>
</evidence>
<evidence type="ECO:0000256" key="2">
    <source>
        <dbReference type="ARBA" id="ARBA00023157"/>
    </source>
</evidence>
<sequence>MGCRLLCSVALCLLGAGESHVPGAALDQNIVLVTGRRSVPLECDQDMNHNIMYWYRQDHGHGLKLIHYSVSAGTSAKGDVPDGCSVSRSNPRSFLLKLGLQLTPRHLCPSVSDCSSQWPESEPPGWKLFVLYEQCNVLLTMYC</sequence>
<dbReference type="InterPro" id="IPR036179">
    <property type="entry name" value="Ig-like_dom_sf"/>
</dbReference>
<dbReference type="InterPro" id="IPR050413">
    <property type="entry name" value="TCR_beta_variable"/>
</dbReference>
<name>A0A8C0QEU4_CANLF</name>
<reference evidence="8" key="1">
    <citation type="submission" date="2018-10" db="EMBL/GenBank/DDBJ databases">
        <title>De novo assembly of a Great Dane genome.</title>
        <authorList>
            <person name="Kidd J.M."/>
            <person name="Pendleton A.L."/>
            <person name="Shen F."/>
            <person name="Emery S."/>
        </authorList>
    </citation>
    <scope>NUCLEOTIDE SEQUENCE [LARGE SCALE GENOMIC DNA]</scope>
    <source>
        <strain evidence="8">Great Dane</strain>
    </source>
</reference>
<evidence type="ECO:0000256" key="5">
    <source>
        <dbReference type="ARBA" id="ARBA00038651"/>
    </source>
</evidence>
<dbReference type="AlphaFoldDB" id="A0A8C0QEU4"/>
<evidence type="ECO:0000256" key="1">
    <source>
        <dbReference type="ARBA" id="ARBA00022859"/>
    </source>
</evidence>
<proteinExistence type="predicted"/>
<accession>A0A8C0QEU4</accession>
<keyword evidence="3" id="KW-0675">Receptor</keyword>
<dbReference type="Gene3D" id="2.60.40.10">
    <property type="entry name" value="Immunoglobulins"/>
    <property type="match status" value="1"/>
</dbReference>
<reference evidence="8" key="2">
    <citation type="submission" date="2025-08" db="UniProtKB">
        <authorList>
            <consortium name="Ensembl"/>
        </authorList>
    </citation>
    <scope>IDENTIFICATION</scope>
</reference>
<dbReference type="GO" id="GO:0042101">
    <property type="term" value="C:T cell receptor complex"/>
    <property type="evidence" value="ECO:0007669"/>
    <property type="project" value="UniProtKB-KW"/>
</dbReference>
<dbReference type="GO" id="GO:0002376">
    <property type="term" value="P:immune system process"/>
    <property type="evidence" value="ECO:0007669"/>
    <property type="project" value="UniProtKB-KW"/>
</dbReference>
<evidence type="ECO:0000256" key="7">
    <source>
        <dbReference type="SAM" id="SignalP"/>
    </source>
</evidence>
<evidence type="ECO:0000256" key="6">
    <source>
        <dbReference type="ARBA" id="ARBA00043266"/>
    </source>
</evidence>
<evidence type="ECO:0000256" key="4">
    <source>
        <dbReference type="ARBA" id="ARBA00023319"/>
    </source>
</evidence>
<comment type="subunit">
    <text evidence="5">Alpha-beta TR is a heterodimer composed of an alpha and beta chain; disulfide-linked. The alpha-beta TR is associated with the transmembrane signaling CD3 coreceptor proteins to form the TR-CD3 (TcR or TCR). The assembly of alpha-beta TR heterodimers with CD3 occurs in the endoplasmic reticulum where a single alpha-beta TR heterodimer associates with one CD3D-CD3E heterodimer, one CD3G-CD3E heterodimer and one CD247 homodimer forming a stable octameric structure. CD3D-CD3E and CD3G-CD3E heterodimers preferentially associate with TR alpha and TR beta chains, respectively. The association of the CD247 homodimer is the last step of TcR assembly in the endoplasmic reticulum and is required for transport to the cell surface.</text>
</comment>
<protein>
    <recommendedName>
        <fullName evidence="10">Immunoglobulin V-set domain-containing protein</fullName>
    </recommendedName>
</protein>